<proteinExistence type="predicted"/>
<feature type="compositionally biased region" description="Polar residues" evidence="1">
    <location>
        <begin position="80"/>
        <end position="91"/>
    </location>
</feature>
<evidence type="ECO:0000256" key="1">
    <source>
        <dbReference type="SAM" id="MobiDB-lite"/>
    </source>
</evidence>
<evidence type="ECO:0000313" key="3">
    <source>
        <dbReference type="Proteomes" id="UP000789739"/>
    </source>
</evidence>
<dbReference type="Proteomes" id="UP000789739">
    <property type="component" value="Unassembled WGS sequence"/>
</dbReference>
<gene>
    <name evidence="2" type="ORF">PBRASI_LOCUS10388</name>
</gene>
<dbReference type="AlphaFoldDB" id="A0A9N9H716"/>
<comment type="caution">
    <text evidence="2">The sequence shown here is derived from an EMBL/GenBank/DDBJ whole genome shotgun (WGS) entry which is preliminary data.</text>
</comment>
<protein>
    <submittedName>
        <fullName evidence="2">8251_t:CDS:1</fullName>
    </submittedName>
</protein>
<dbReference type="EMBL" id="CAJVPI010003059">
    <property type="protein sequence ID" value="CAG8653522.1"/>
    <property type="molecule type" value="Genomic_DNA"/>
</dbReference>
<feature type="compositionally biased region" description="Acidic residues" evidence="1">
    <location>
        <begin position="1"/>
        <end position="24"/>
    </location>
</feature>
<dbReference type="OrthoDB" id="10557334at2759"/>
<reference evidence="2" key="1">
    <citation type="submission" date="2021-06" db="EMBL/GenBank/DDBJ databases">
        <authorList>
            <person name="Kallberg Y."/>
            <person name="Tangrot J."/>
            <person name="Rosling A."/>
        </authorList>
    </citation>
    <scope>NUCLEOTIDE SEQUENCE</scope>
    <source>
        <strain evidence="2">BR232B</strain>
    </source>
</reference>
<feature type="region of interest" description="Disordered" evidence="1">
    <location>
        <begin position="1"/>
        <end position="91"/>
    </location>
</feature>
<organism evidence="2 3">
    <name type="scientific">Paraglomus brasilianum</name>
    <dbReference type="NCBI Taxonomy" id="144538"/>
    <lineage>
        <taxon>Eukaryota</taxon>
        <taxon>Fungi</taxon>
        <taxon>Fungi incertae sedis</taxon>
        <taxon>Mucoromycota</taxon>
        <taxon>Glomeromycotina</taxon>
        <taxon>Glomeromycetes</taxon>
        <taxon>Paraglomerales</taxon>
        <taxon>Paraglomeraceae</taxon>
        <taxon>Paraglomus</taxon>
    </lineage>
</organism>
<name>A0A9N9H716_9GLOM</name>
<feature type="compositionally biased region" description="Low complexity" evidence="1">
    <location>
        <begin position="67"/>
        <end position="79"/>
    </location>
</feature>
<keyword evidence="3" id="KW-1185">Reference proteome</keyword>
<evidence type="ECO:0000313" key="2">
    <source>
        <dbReference type="EMBL" id="CAG8653522.1"/>
    </source>
</evidence>
<sequence>MNITDEDDFPENIEIEDSEIEENNSNDVQYANVEIHRNDDEDVNSNYEQNTDIEDDDIPPLPPPISLPSFSPLTSPQPTAYHNQPSTADSQAISNMDECDSSDDNEYIIDQYSTGYFIQDAMMYRPWKIFPPAQARGTYVCRLHTWLLARLSRREFTEDDREFITRCLENLRNWNNVGETDYRIRDENEEYQAIFEEWPEKIRQYDEQFILGDNEVATERSEEGESTQQQGQQTVRQLAREQVERNVALIRNVMLKRGRREIEEYDA</sequence>
<accession>A0A9N9H716</accession>
<feature type="non-terminal residue" evidence="2">
    <location>
        <position position="267"/>
    </location>
</feature>